<evidence type="ECO:0000313" key="4">
    <source>
        <dbReference type="Proteomes" id="UP000177202"/>
    </source>
</evidence>
<sequence>MKNMKTRFNRKTRGPAPSGVEGFTLFIAMVVMGTILLVATGIVNLALKQSLISSSGRESQYAFYAADTGIECALYWDVQNPSGNSAFATSTSSSISCNGQVVPSVGGSYVSTFTFNFSPEPYCTIVTVTKAYIGSVLWTTIESKGYNTCDTSNPRRLERAVRVKY</sequence>
<evidence type="ECO:0000256" key="1">
    <source>
        <dbReference type="SAM" id="Phobius"/>
    </source>
</evidence>
<evidence type="ECO:0000259" key="2">
    <source>
        <dbReference type="Pfam" id="PF14341"/>
    </source>
</evidence>
<reference evidence="3 4" key="1">
    <citation type="journal article" date="2016" name="Nat. Commun.">
        <title>Thousands of microbial genomes shed light on interconnected biogeochemical processes in an aquifer system.</title>
        <authorList>
            <person name="Anantharaman K."/>
            <person name="Brown C.T."/>
            <person name="Hug L.A."/>
            <person name="Sharon I."/>
            <person name="Castelle C.J."/>
            <person name="Probst A.J."/>
            <person name="Thomas B.C."/>
            <person name="Singh A."/>
            <person name="Wilkins M.J."/>
            <person name="Karaoz U."/>
            <person name="Brodie E.L."/>
            <person name="Williams K.H."/>
            <person name="Hubbard S.S."/>
            <person name="Banfield J.F."/>
        </authorList>
    </citation>
    <scope>NUCLEOTIDE SEQUENCE [LARGE SCALE GENOMIC DNA]</scope>
</reference>
<gene>
    <name evidence="3" type="ORF">A3H60_02480</name>
</gene>
<dbReference type="AlphaFoldDB" id="A0A1G2UQ05"/>
<dbReference type="Proteomes" id="UP000177202">
    <property type="component" value="Unassembled WGS sequence"/>
</dbReference>
<name>A0A1G2UQ05_9BACT</name>
<accession>A0A1G2UQ05</accession>
<organism evidence="3 4">
    <name type="scientific">Candidatus Zambryskibacteria bacterium RIFCSPLOWO2_02_FULL_44_12b</name>
    <dbReference type="NCBI Taxonomy" id="1802772"/>
    <lineage>
        <taxon>Bacteria</taxon>
        <taxon>Candidatus Zambryskiibacteriota</taxon>
    </lineage>
</organism>
<feature type="transmembrane region" description="Helical" evidence="1">
    <location>
        <begin position="23"/>
        <end position="47"/>
    </location>
</feature>
<protein>
    <recommendedName>
        <fullName evidence="2">Type 4 fimbrial biogenesis protein PilX N-terminal domain-containing protein</fullName>
    </recommendedName>
</protein>
<feature type="domain" description="Type 4 fimbrial biogenesis protein PilX N-terminal" evidence="2">
    <location>
        <begin position="22"/>
        <end position="71"/>
    </location>
</feature>
<keyword evidence="1" id="KW-0472">Membrane</keyword>
<dbReference type="EMBL" id="MHWP01000002">
    <property type="protein sequence ID" value="OHB11481.1"/>
    <property type="molecule type" value="Genomic_DNA"/>
</dbReference>
<dbReference type="STRING" id="1802772.A3H60_02480"/>
<keyword evidence="1" id="KW-1133">Transmembrane helix</keyword>
<dbReference type="InterPro" id="IPR025746">
    <property type="entry name" value="PilX_N_dom"/>
</dbReference>
<comment type="caution">
    <text evidence="3">The sequence shown here is derived from an EMBL/GenBank/DDBJ whole genome shotgun (WGS) entry which is preliminary data.</text>
</comment>
<dbReference type="Pfam" id="PF14341">
    <property type="entry name" value="PilX_N"/>
    <property type="match status" value="1"/>
</dbReference>
<evidence type="ECO:0000313" key="3">
    <source>
        <dbReference type="EMBL" id="OHB11481.1"/>
    </source>
</evidence>
<keyword evidence="1" id="KW-0812">Transmembrane</keyword>
<proteinExistence type="predicted"/>